<proteinExistence type="predicted"/>
<name>A0ABR0A390_9CRUS</name>
<dbReference type="Proteomes" id="UP001234178">
    <property type="component" value="Unassembled WGS sequence"/>
</dbReference>
<reference evidence="1 2" key="1">
    <citation type="journal article" date="2023" name="Nucleic Acids Res.">
        <title>The hologenome of Daphnia magna reveals possible DNA methylation and microbiome-mediated evolution of the host genome.</title>
        <authorList>
            <person name="Chaturvedi A."/>
            <person name="Li X."/>
            <person name="Dhandapani V."/>
            <person name="Marshall H."/>
            <person name="Kissane S."/>
            <person name="Cuenca-Cambronero M."/>
            <person name="Asole G."/>
            <person name="Calvet F."/>
            <person name="Ruiz-Romero M."/>
            <person name="Marangio P."/>
            <person name="Guigo R."/>
            <person name="Rago D."/>
            <person name="Mirbahai L."/>
            <person name="Eastwood N."/>
            <person name="Colbourne J.K."/>
            <person name="Zhou J."/>
            <person name="Mallon E."/>
            <person name="Orsini L."/>
        </authorList>
    </citation>
    <scope>NUCLEOTIDE SEQUENCE [LARGE SCALE GENOMIC DNA]</scope>
    <source>
        <strain evidence="1">LRV0_1</strain>
    </source>
</reference>
<dbReference type="EMBL" id="JAOYFB010000036">
    <property type="protein sequence ID" value="KAK4019618.1"/>
    <property type="molecule type" value="Genomic_DNA"/>
</dbReference>
<evidence type="ECO:0000313" key="1">
    <source>
        <dbReference type="EMBL" id="KAK4019618.1"/>
    </source>
</evidence>
<gene>
    <name evidence="1" type="ORF">OUZ56_001632</name>
</gene>
<organism evidence="1 2">
    <name type="scientific">Daphnia magna</name>
    <dbReference type="NCBI Taxonomy" id="35525"/>
    <lineage>
        <taxon>Eukaryota</taxon>
        <taxon>Metazoa</taxon>
        <taxon>Ecdysozoa</taxon>
        <taxon>Arthropoda</taxon>
        <taxon>Crustacea</taxon>
        <taxon>Branchiopoda</taxon>
        <taxon>Diplostraca</taxon>
        <taxon>Cladocera</taxon>
        <taxon>Anomopoda</taxon>
        <taxon>Daphniidae</taxon>
        <taxon>Daphnia</taxon>
    </lineage>
</organism>
<comment type="caution">
    <text evidence="1">The sequence shown here is derived from an EMBL/GenBank/DDBJ whole genome shotgun (WGS) entry which is preliminary data.</text>
</comment>
<evidence type="ECO:0000313" key="2">
    <source>
        <dbReference type="Proteomes" id="UP001234178"/>
    </source>
</evidence>
<sequence length="94" mass="10250">MDHEKDGGVPLLGHFGRSLSNLFTRCATPGQVIVLSIDDITNGLGDEVEYLLDGNKRGDCVPPCLTSQTPRCVAAITLRSYIPLQRLEVDEHVT</sequence>
<accession>A0ABR0A390</accession>
<keyword evidence="2" id="KW-1185">Reference proteome</keyword>
<protein>
    <submittedName>
        <fullName evidence="1">Uncharacterized protein</fullName>
    </submittedName>
</protein>